<evidence type="ECO:0000313" key="8">
    <source>
        <dbReference type="Proteomes" id="UP001438707"/>
    </source>
</evidence>
<dbReference type="InterPro" id="IPR029020">
    <property type="entry name" value="Ammonium/urea_transptr"/>
</dbReference>
<gene>
    <name evidence="7" type="ORF">WJX74_009394</name>
</gene>
<proteinExistence type="predicted"/>
<feature type="domain" description="Ammonium transporter AmtB-like" evidence="6">
    <location>
        <begin position="15"/>
        <end position="72"/>
    </location>
</feature>
<dbReference type="SUPFAM" id="SSF111352">
    <property type="entry name" value="Ammonium transporter"/>
    <property type="match status" value="1"/>
</dbReference>
<dbReference type="PANTHER" id="PTHR11730">
    <property type="entry name" value="AMMONIUM TRANSPORTER"/>
    <property type="match status" value="1"/>
</dbReference>
<comment type="subcellular location">
    <subcellularLocation>
        <location evidence="1">Membrane</location>
        <topology evidence="1">Multi-pass membrane protein</topology>
    </subcellularLocation>
</comment>
<feature type="transmembrane region" description="Helical" evidence="5">
    <location>
        <begin position="36"/>
        <end position="57"/>
    </location>
</feature>
<dbReference type="EMBL" id="JALJOS010000049">
    <property type="protein sequence ID" value="KAK9819227.1"/>
    <property type="molecule type" value="Genomic_DNA"/>
</dbReference>
<dbReference type="PANTHER" id="PTHR11730:SF60">
    <property type="entry name" value="RH50, ISOFORM D"/>
    <property type="match status" value="1"/>
</dbReference>
<keyword evidence="3 5" id="KW-1133">Transmembrane helix</keyword>
<keyword evidence="8" id="KW-1185">Reference proteome</keyword>
<comment type="caution">
    <text evidence="7">The sequence shown here is derived from an EMBL/GenBank/DDBJ whole genome shotgun (WGS) entry which is preliminary data.</text>
</comment>
<protein>
    <recommendedName>
        <fullName evidence="6">Ammonium transporter AmtB-like domain-containing protein</fullName>
    </recommendedName>
</protein>
<evidence type="ECO:0000256" key="5">
    <source>
        <dbReference type="SAM" id="Phobius"/>
    </source>
</evidence>
<reference evidence="7 8" key="1">
    <citation type="journal article" date="2024" name="Nat. Commun.">
        <title>Phylogenomics reveals the evolutionary origins of lichenization in chlorophyte algae.</title>
        <authorList>
            <person name="Puginier C."/>
            <person name="Libourel C."/>
            <person name="Otte J."/>
            <person name="Skaloud P."/>
            <person name="Haon M."/>
            <person name="Grisel S."/>
            <person name="Petersen M."/>
            <person name="Berrin J.G."/>
            <person name="Delaux P.M."/>
            <person name="Dal Grande F."/>
            <person name="Keller J."/>
        </authorList>
    </citation>
    <scope>NUCLEOTIDE SEQUENCE [LARGE SCALE GENOMIC DNA]</scope>
    <source>
        <strain evidence="7 8">SAG 2145</strain>
    </source>
</reference>
<organism evidence="7 8">
    <name type="scientific">Apatococcus lobatus</name>
    <dbReference type="NCBI Taxonomy" id="904363"/>
    <lineage>
        <taxon>Eukaryota</taxon>
        <taxon>Viridiplantae</taxon>
        <taxon>Chlorophyta</taxon>
        <taxon>core chlorophytes</taxon>
        <taxon>Trebouxiophyceae</taxon>
        <taxon>Chlorellales</taxon>
        <taxon>Chlorellaceae</taxon>
        <taxon>Apatococcus</taxon>
    </lineage>
</organism>
<dbReference type="Gene3D" id="1.10.3430.10">
    <property type="entry name" value="Ammonium transporter AmtB like domains"/>
    <property type="match status" value="2"/>
</dbReference>
<evidence type="ECO:0000256" key="3">
    <source>
        <dbReference type="ARBA" id="ARBA00022989"/>
    </source>
</evidence>
<evidence type="ECO:0000313" key="7">
    <source>
        <dbReference type="EMBL" id="KAK9819227.1"/>
    </source>
</evidence>
<evidence type="ECO:0000256" key="2">
    <source>
        <dbReference type="ARBA" id="ARBA00022692"/>
    </source>
</evidence>
<dbReference type="GO" id="GO:0097272">
    <property type="term" value="P:ammonium homeostasis"/>
    <property type="evidence" value="ECO:0007669"/>
    <property type="project" value="TreeGrafter"/>
</dbReference>
<name>A0AAW1QBK5_9CHLO</name>
<sequence length="196" mass="20689">MLATFQTVIHLPYSPSFNGALAFAPAAAYQPQFLCIMNTVLSLLGACVAAFAASAAFDGKFNMVHIQNATLAEVFLTPWLEERIGLRCPDTCGVHNLHGMPGLLGGLTAALVANFMPMHNTAVVAHSNNQALYQPAGVGVTLMLAIVGGTIAGQAITAGTPASLTLEAQEMYEDAIWWDEVESEKPEEDLATGARL</sequence>
<feature type="domain" description="Ammonium transporter AmtB-like" evidence="6">
    <location>
        <begin position="86"/>
        <end position="168"/>
    </location>
</feature>
<evidence type="ECO:0000256" key="1">
    <source>
        <dbReference type="ARBA" id="ARBA00004141"/>
    </source>
</evidence>
<dbReference type="InterPro" id="IPR024041">
    <property type="entry name" value="NH4_transpt_AmtB-like_dom"/>
</dbReference>
<evidence type="ECO:0000256" key="4">
    <source>
        <dbReference type="ARBA" id="ARBA00023136"/>
    </source>
</evidence>
<evidence type="ECO:0000259" key="6">
    <source>
        <dbReference type="Pfam" id="PF00909"/>
    </source>
</evidence>
<keyword evidence="4 5" id="KW-0472">Membrane</keyword>
<dbReference type="GO" id="GO:0005886">
    <property type="term" value="C:plasma membrane"/>
    <property type="evidence" value="ECO:0007669"/>
    <property type="project" value="TreeGrafter"/>
</dbReference>
<dbReference type="Pfam" id="PF00909">
    <property type="entry name" value="Ammonium_transp"/>
    <property type="match status" value="2"/>
</dbReference>
<keyword evidence="2 5" id="KW-0812">Transmembrane</keyword>
<accession>A0AAW1QBK5</accession>
<dbReference type="GO" id="GO:0008519">
    <property type="term" value="F:ammonium channel activity"/>
    <property type="evidence" value="ECO:0007669"/>
    <property type="project" value="InterPro"/>
</dbReference>
<dbReference type="Proteomes" id="UP001438707">
    <property type="component" value="Unassembled WGS sequence"/>
</dbReference>
<dbReference type="AlphaFoldDB" id="A0AAW1QBK5"/>